<evidence type="ECO:0000313" key="3">
    <source>
        <dbReference type="EMBL" id="OJX57266.1"/>
    </source>
</evidence>
<gene>
    <name evidence="3" type="ORF">BGO89_12320</name>
</gene>
<feature type="chain" id="PRO_5012024777" description="PorZ N-terminal beta-propeller domain-containing protein" evidence="1">
    <location>
        <begin position="25"/>
        <end position="752"/>
    </location>
</feature>
<dbReference type="InterPro" id="IPR011110">
    <property type="entry name" value="Reg_prop"/>
</dbReference>
<reference evidence="3 4" key="1">
    <citation type="submission" date="2016-09" db="EMBL/GenBank/DDBJ databases">
        <title>Genome-resolved meta-omics ties microbial dynamics to process performance in biotechnology for thiocyanate degradation.</title>
        <authorList>
            <person name="Kantor R.S."/>
            <person name="Huddy R.J."/>
            <person name="Iyer R."/>
            <person name="Thomas B.C."/>
            <person name="Brown C.T."/>
            <person name="Anantharaman K."/>
            <person name="Tringe S."/>
            <person name="Hettich R.L."/>
            <person name="Harrison S.T."/>
            <person name="Banfield J.F."/>
        </authorList>
    </citation>
    <scope>NUCLEOTIDE SEQUENCE [LARGE SCALE GENOMIC DNA]</scope>
    <source>
        <strain evidence="3">59-99</strain>
    </source>
</reference>
<organism evidence="3 4">
    <name type="scientific">Candidatus Kapaibacterium thiocyanatum</name>
    <dbReference type="NCBI Taxonomy" id="1895771"/>
    <lineage>
        <taxon>Bacteria</taxon>
        <taxon>Pseudomonadati</taxon>
        <taxon>Candidatus Kapaibacteriota</taxon>
        <taxon>Candidatus Kapaibacteriia</taxon>
        <taxon>Candidatus Kapaibacteriales</taxon>
        <taxon>Candidatus Kapaibacteriaceae</taxon>
        <taxon>Candidatus Kapaibacterium</taxon>
    </lineage>
</organism>
<proteinExistence type="predicted"/>
<dbReference type="Gene3D" id="2.60.40.4070">
    <property type="match status" value="1"/>
</dbReference>
<evidence type="ECO:0000256" key="1">
    <source>
        <dbReference type="SAM" id="SignalP"/>
    </source>
</evidence>
<dbReference type="InterPro" id="IPR048954">
    <property type="entry name" value="PorZ_N"/>
</dbReference>
<dbReference type="InterPro" id="IPR015943">
    <property type="entry name" value="WD40/YVTN_repeat-like_dom_sf"/>
</dbReference>
<accession>A0A1M3KXU2</accession>
<feature type="domain" description="PorZ N-terminal beta-propeller" evidence="2">
    <location>
        <begin position="52"/>
        <end position="198"/>
    </location>
</feature>
<dbReference type="SUPFAM" id="SSF63829">
    <property type="entry name" value="Calcium-dependent phosphotriesterase"/>
    <property type="match status" value="2"/>
</dbReference>
<dbReference type="STRING" id="1895771.BGO89_12320"/>
<dbReference type="Proteomes" id="UP000184233">
    <property type="component" value="Unassembled WGS sequence"/>
</dbReference>
<evidence type="ECO:0000313" key="4">
    <source>
        <dbReference type="Proteomes" id="UP000184233"/>
    </source>
</evidence>
<dbReference type="Pfam" id="PF07494">
    <property type="entry name" value="Reg_prop"/>
    <property type="match status" value="1"/>
</dbReference>
<dbReference type="Pfam" id="PF21544">
    <property type="entry name" value="PorZ_N_b_propeller"/>
    <property type="match status" value="1"/>
</dbReference>
<dbReference type="EMBL" id="MKVH01000024">
    <property type="protein sequence ID" value="OJX57266.1"/>
    <property type="molecule type" value="Genomic_DNA"/>
</dbReference>
<dbReference type="AlphaFoldDB" id="A0A1M3KXU2"/>
<feature type="signal peptide" evidence="1">
    <location>
        <begin position="1"/>
        <end position="24"/>
    </location>
</feature>
<comment type="caution">
    <text evidence="3">The sequence shown here is derived from an EMBL/GenBank/DDBJ whole genome shotgun (WGS) entry which is preliminary data.</text>
</comment>
<evidence type="ECO:0000259" key="2">
    <source>
        <dbReference type="Pfam" id="PF21544"/>
    </source>
</evidence>
<protein>
    <recommendedName>
        <fullName evidence="2">PorZ N-terminal beta-propeller domain-containing protein</fullName>
    </recommendedName>
</protein>
<keyword evidence="1" id="KW-0732">Signal</keyword>
<dbReference type="Gene3D" id="2.130.10.10">
    <property type="entry name" value="YVTN repeat-like/Quinoprotein amine dehydrogenase"/>
    <property type="match status" value="2"/>
</dbReference>
<name>A0A1M3KXU2_9BACT</name>
<sequence length="752" mass="80805">MVSTFRRLVLGLLCAYAIPCTLEAQQLQLTDWQTFSSLRSVRSASIDSEGRIWAATSGGVFVYDPATEAVSQFRNIGALLSLDVTSVMCDPATKKVYIGCLDGGFDVVNEDFTWKNVTDIRRATQYPRRRINDFVLRNTTLYLATDFGIVSYDTERGVFNETVDRIGTLQDKTPVNGITILHDTLWAATDSGVVAAPLDVTTLRLPSVWTVYGTAQGLGSARVSRIRSDGTTIVVTAGTSIQTLSNGSFQTLATAPAVINGLSVLDGVVYYSTISGVYTLSGEVPVVWPSELNGHITYRADGRTSFVGFVRDRSIAIGTAGPAQPVDVNSPISNQFVHLAIDNEGGLWAATDVDPPRTGVGITTFDGTRWTNITTTDNPELATNACYRVNAQPDGSVWIGTWGRGVVRAKKTETGIDLFRYDQNNSGLRGIASDPNYVLVGDVATDRNGTTWMVNEQAGSQILMSIPRDNPSAYRTYSNCADPRSNLFRSLAIDLAGGKWMASNAANGLLVINDRNTPEPSDDICNVVRSSNTQLPDNTVNIIRLDRNGALWIGTAKGVAVIASPGTATNTTVPFVRRITALSSVVVNDIHVDALNYKWVATTGGVFVLNEDGTEVLATISAAKTPLIDDNVRSVTVDERTGRAYFGTAVGLSSAATQSIRPLPSFAMTFHPQPYRPLSGAQLVIDGLASDADVRIMTPNGHLVAALQTRGRQALWDGRDTEGRMTPPGVYIVHTVSASTKESAVGKVVVTR</sequence>